<evidence type="ECO:0000313" key="1">
    <source>
        <dbReference type="EMBL" id="VDL68425.1"/>
    </source>
</evidence>
<keyword evidence="2" id="KW-1185">Reference proteome</keyword>
<organism evidence="3">
    <name type="scientific">Nippostrongylus brasiliensis</name>
    <name type="common">Rat hookworm</name>
    <dbReference type="NCBI Taxonomy" id="27835"/>
    <lineage>
        <taxon>Eukaryota</taxon>
        <taxon>Metazoa</taxon>
        <taxon>Ecdysozoa</taxon>
        <taxon>Nematoda</taxon>
        <taxon>Chromadorea</taxon>
        <taxon>Rhabditida</taxon>
        <taxon>Rhabditina</taxon>
        <taxon>Rhabditomorpha</taxon>
        <taxon>Strongyloidea</taxon>
        <taxon>Heligmosomidae</taxon>
        <taxon>Nippostrongylus</taxon>
    </lineage>
</organism>
<accession>A0A0N4XQN3</accession>
<protein>
    <submittedName>
        <fullName evidence="3">DDE_Tnp_1_7 domain-containing protein</fullName>
    </submittedName>
</protein>
<evidence type="ECO:0000313" key="3">
    <source>
        <dbReference type="WBParaSite" id="NBR_0000483501-mRNA-1"/>
    </source>
</evidence>
<gene>
    <name evidence="1" type="ORF">NBR_LOCUS4836</name>
</gene>
<evidence type="ECO:0000313" key="2">
    <source>
        <dbReference type="Proteomes" id="UP000271162"/>
    </source>
</evidence>
<dbReference type="AlphaFoldDB" id="A0A0N4XQN3"/>
<dbReference type="EMBL" id="UYSL01009940">
    <property type="protein sequence ID" value="VDL68425.1"/>
    <property type="molecule type" value="Genomic_DNA"/>
</dbReference>
<proteinExistence type="predicted"/>
<reference evidence="3" key="1">
    <citation type="submission" date="2017-02" db="UniProtKB">
        <authorList>
            <consortium name="WormBaseParasite"/>
        </authorList>
    </citation>
    <scope>IDENTIFICATION</scope>
</reference>
<dbReference type="Proteomes" id="UP000271162">
    <property type="component" value="Unassembled WGS sequence"/>
</dbReference>
<dbReference type="SUPFAM" id="SSF82199">
    <property type="entry name" value="SET domain"/>
    <property type="match status" value="1"/>
</dbReference>
<dbReference type="STRING" id="27835.A0A0N4XQN3"/>
<dbReference type="InterPro" id="IPR046341">
    <property type="entry name" value="SET_dom_sf"/>
</dbReference>
<name>A0A0N4XQN3_NIPBR</name>
<sequence length="141" mass="16277">MKFFPPFSPNDRYPQLCEGATLHFDLKRQLHVVATRDIPCGEVVCLDVGKVISLDDGVCRYCLSRLTENRKNWYYFRKLDFLEIQLVIAFFACLAHGTNRFSTASRLWHDADIRRIFSKMEVNSKSGRLHIQSCNIGDCGL</sequence>
<dbReference type="WBParaSite" id="NBR_0000483501-mRNA-1">
    <property type="protein sequence ID" value="NBR_0000483501-mRNA-1"/>
    <property type="gene ID" value="NBR_0000483501"/>
</dbReference>
<reference evidence="1 2" key="2">
    <citation type="submission" date="2018-11" db="EMBL/GenBank/DDBJ databases">
        <authorList>
            <consortium name="Pathogen Informatics"/>
        </authorList>
    </citation>
    <scope>NUCLEOTIDE SEQUENCE [LARGE SCALE GENOMIC DNA]</scope>
</reference>